<dbReference type="Proteomes" id="UP001497535">
    <property type="component" value="Unassembled WGS sequence"/>
</dbReference>
<dbReference type="EMBL" id="CAVMJV010000005">
    <property type="protein sequence ID" value="CAK5030371.1"/>
    <property type="molecule type" value="Genomic_DNA"/>
</dbReference>
<reference evidence="1" key="1">
    <citation type="submission" date="2023-11" db="EMBL/GenBank/DDBJ databases">
        <authorList>
            <person name="Poullet M."/>
        </authorList>
    </citation>
    <scope>NUCLEOTIDE SEQUENCE</scope>
    <source>
        <strain evidence="1">E1834</strain>
    </source>
</reference>
<gene>
    <name evidence="1" type="ORF">MENTE1834_LOCUS7193</name>
</gene>
<keyword evidence="2" id="KW-1185">Reference proteome</keyword>
<proteinExistence type="predicted"/>
<comment type="caution">
    <text evidence="1">The sequence shown here is derived from an EMBL/GenBank/DDBJ whole genome shotgun (WGS) entry which is preliminary data.</text>
</comment>
<accession>A0ACB0Y3I1</accession>
<protein>
    <submittedName>
        <fullName evidence="1">Uncharacterized protein</fullName>
    </submittedName>
</protein>
<evidence type="ECO:0000313" key="2">
    <source>
        <dbReference type="Proteomes" id="UP001497535"/>
    </source>
</evidence>
<name>A0ACB0Y3I1_MELEN</name>
<evidence type="ECO:0000313" key="1">
    <source>
        <dbReference type="EMBL" id="CAK5030371.1"/>
    </source>
</evidence>
<organism evidence="1 2">
    <name type="scientific">Meloidogyne enterolobii</name>
    <name type="common">Root-knot nematode worm</name>
    <name type="synonym">Meloidogyne mayaguensis</name>
    <dbReference type="NCBI Taxonomy" id="390850"/>
    <lineage>
        <taxon>Eukaryota</taxon>
        <taxon>Metazoa</taxon>
        <taxon>Ecdysozoa</taxon>
        <taxon>Nematoda</taxon>
        <taxon>Chromadorea</taxon>
        <taxon>Rhabditida</taxon>
        <taxon>Tylenchina</taxon>
        <taxon>Tylenchomorpha</taxon>
        <taxon>Tylenchoidea</taxon>
        <taxon>Meloidogynidae</taxon>
        <taxon>Meloidogyninae</taxon>
        <taxon>Meloidogyne</taxon>
    </lineage>
</organism>
<sequence>MGFFLFFIIYLRLKFLDSPTLILLYQLMVDRLIKQNSPPPPSSLLSWTNFFLSSPPPLHLLEP</sequence>